<sequence>MRFFLLTITLFLLTACSPKYEIKTHYTLPLDAQGKANVQACSNERKICQANCNRKQDQCLATAKQDASDAFPALMHEYQGVFNEYQYAMDRYDLEMSSWSREERRVHQDFKHYRNACNKKDKKSYECRRSSELKNQLHKLENHEPMAPERPTKPSLASEIKHAQSNCSNNCDCIKSYDNCFISAGGSLRYEKFCVENCK</sequence>
<accession>A0A6S6T266</accession>
<organism evidence="1">
    <name type="scientific">uncultured Sulfurovum sp</name>
    <dbReference type="NCBI Taxonomy" id="269237"/>
    <lineage>
        <taxon>Bacteria</taxon>
        <taxon>Pseudomonadati</taxon>
        <taxon>Campylobacterota</taxon>
        <taxon>Epsilonproteobacteria</taxon>
        <taxon>Campylobacterales</taxon>
        <taxon>Sulfurovaceae</taxon>
        <taxon>Sulfurovum</taxon>
        <taxon>environmental samples</taxon>
    </lineage>
</organism>
<name>A0A6S6T266_9BACT</name>
<protein>
    <recommendedName>
        <fullName evidence="2">Lipoprotein</fullName>
    </recommendedName>
</protein>
<evidence type="ECO:0000313" key="1">
    <source>
        <dbReference type="EMBL" id="CAA6810835.1"/>
    </source>
</evidence>
<dbReference type="AlphaFoldDB" id="A0A6S6T266"/>
<dbReference type="PROSITE" id="PS51257">
    <property type="entry name" value="PROKAR_LIPOPROTEIN"/>
    <property type="match status" value="1"/>
</dbReference>
<gene>
    <name evidence="1" type="ORF">HELGO_WM5238</name>
</gene>
<evidence type="ECO:0008006" key="2">
    <source>
        <dbReference type="Google" id="ProtNLM"/>
    </source>
</evidence>
<proteinExistence type="predicted"/>
<dbReference type="EMBL" id="CACVAP010000061">
    <property type="protein sequence ID" value="CAA6810835.1"/>
    <property type="molecule type" value="Genomic_DNA"/>
</dbReference>
<reference evidence="1" key="1">
    <citation type="submission" date="2020-01" db="EMBL/GenBank/DDBJ databases">
        <authorList>
            <person name="Meier V. D."/>
            <person name="Meier V D."/>
        </authorList>
    </citation>
    <scope>NUCLEOTIDE SEQUENCE</scope>
    <source>
        <strain evidence="1">HLG_WM_MAG_06</strain>
    </source>
</reference>